<dbReference type="SMART" id="SM00219">
    <property type="entry name" value="TyrKc"/>
    <property type="match status" value="1"/>
</dbReference>
<evidence type="ECO:0000256" key="2">
    <source>
        <dbReference type="ARBA" id="ARBA00022679"/>
    </source>
</evidence>
<dbReference type="AlphaFoldDB" id="A0A9R1VWX1"/>
<evidence type="ECO:0000256" key="3">
    <source>
        <dbReference type="ARBA" id="ARBA00022741"/>
    </source>
</evidence>
<dbReference type="SUPFAM" id="SSF56112">
    <property type="entry name" value="Protein kinase-like (PK-like)"/>
    <property type="match status" value="1"/>
</dbReference>
<evidence type="ECO:0000313" key="8">
    <source>
        <dbReference type="EMBL" id="KAJ0214111.1"/>
    </source>
</evidence>
<protein>
    <recommendedName>
        <fullName evidence="7">Protein kinase domain-containing protein</fullName>
    </recommendedName>
</protein>
<dbReference type="GO" id="GO:0004714">
    <property type="term" value="F:transmembrane receptor protein tyrosine kinase activity"/>
    <property type="evidence" value="ECO:0007669"/>
    <property type="project" value="InterPro"/>
</dbReference>
<keyword evidence="3 6" id="KW-0547">Nucleotide-binding</keyword>
<dbReference type="PROSITE" id="PS50011">
    <property type="entry name" value="PROTEIN_KINASE_DOM"/>
    <property type="match status" value="1"/>
</dbReference>
<keyword evidence="9" id="KW-1185">Reference proteome</keyword>
<keyword evidence="5 6" id="KW-0067">ATP-binding</keyword>
<dbReference type="EMBL" id="NBSK02000004">
    <property type="protein sequence ID" value="KAJ0214111.1"/>
    <property type="molecule type" value="Genomic_DNA"/>
</dbReference>
<dbReference type="PANTHER" id="PTHR27003">
    <property type="entry name" value="OS07G0166700 PROTEIN"/>
    <property type="match status" value="1"/>
</dbReference>
<dbReference type="Pfam" id="PF07714">
    <property type="entry name" value="PK_Tyr_Ser-Thr"/>
    <property type="match status" value="1"/>
</dbReference>
<dbReference type="Proteomes" id="UP000235145">
    <property type="component" value="Unassembled WGS sequence"/>
</dbReference>
<feature type="binding site" evidence="6">
    <location>
        <position position="64"/>
    </location>
    <ligand>
        <name>ATP</name>
        <dbReference type="ChEBI" id="CHEBI:30616"/>
    </ligand>
</feature>
<evidence type="ECO:0000259" key="7">
    <source>
        <dbReference type="PROSITE" id="PS50011"/>
    </source>
</evidence>
<sequence length="153" mass="17178">MLSTPIKDSHSFFILPDQTCQRFTLSEIESATQNFEEALVIGQGGFGKVYKCSKIQSTTEVAVKRLHSLSNQGANEFESEVKVLSKLRHGNLVSLIGYCNEPKEMVLVYEFMPNGTLEDHLLSPDSSLSWLQLLKICVGAARGLDYHYKKYTL</sequence>
<dbReference type="Gene3D" id="1.10.510.10">
    <property type="entry name" value="Transferase(Phosphotransferase) domain 1"/>
    <property type="match status" value="1"/>
</dbReference>
<keyword evidence="4" id="KW-0418">Kinase</keyword>
<evidence type="ECO:0000256" key="6">
    <source>
        <dbReference type="PROSITE-ProRule" id="PRU10141"/>
    </source>
</evidence>
<dbReference type="InterPro" id="IPR001245">
    <property type="entry name" value="Ser-Thr/Tyr_kinase_cat_dom"/>
</dbReference>
<dbReference type="GO" id="GO:0005886">
    <property type="term" value="C:plasma membrane"/>
    <property type="evidence" value="ECO:0000318"/>
    <property type="project" value="GO_Central"/>
</dbReference>
<accession>A0A9R1VWX1</accession>
<evidence type="ECO:0000313" key="9">
    <source>
        <dbReference type="Proteomes" id="UP000235145"/>
    </source>
</evidence>
<dbReference type="PANTHER" id="PTHR27003:SF477">
    <property type="entry name" value="PROTEIN KINASE DOMAIN-CONTAINING PROTEIN"/>
    <property type="match status" value="1"/>
</dbReference>
<evidence type="ECO:0000256" key="5">
    <source>
        <dbReference type="ARBA" id="ARBA00022840"/>
    </source>
</evidence>
<dbReference type="GO" id="GO:0004672">
    <property type="term" value="F:protein kinase activity"/>
    <property type="evidence" value="ECO:0000318"/>
    <property type="project" value="GO_Central"/>
</dbReference>
<evidence type="ECO:0000256" key="4">
    <source>
        <dbReference type="ARBA" id="ARBA00022777"/>
    </source>
</evidence>
<dbReference type="GO" id="GO:0004674">
    <property type="term" value="F:protein serine/threonine kinase activity"/>
    <property type="evidence" value="ECO:0007669"/>
    <property type="project" value="UniProtKB-KW"/>
</dbReference>
<dbReference type="FunFam" id="3.30.200.20:FF:000039">
    <property type="entry name" value="receptor-like protein kinase FERONIA"/>
    <property type="match status" value="1"/>
</dbReference>
<organism evidence="8 9">
    <name type="scientific">Lactuca sativa</name>
    <name type="common">Garden lettuce</name>
    <dbReference type="NCBI Taxonomy" id="4236"/>
    <lineage>
        <taxon>Eukaryota</taxon>
        <taxon>Viridiplantae</taxon>
        <taxon>Streptophyta</taxon>
        <taxon>Embryophyta</taxon>
        <taxon>Tracheophyta</taxon>
        <taxon>Spermatophyta</taxon>
        <taxon>Magnoliopsida</taxon>
        <taxon>eudicotyledons</taxon>
        <taxon>Gunneridae</taxon>
        <taxon>Pentapetalae</taxon>
        <taxon>asterids</taxon>
        <taxon>campanulids</taxon>
        <taxon>Asterales</taxon>
        <taxon>Asteraceae</taxon>
        <taxon>Cichorioideae</taxon>
        <taxon>Cichorieae</taxon>
        <taxon>Lactucinae</taxon>
        <taxon>Lactuca</taxon>
    </lineage>
</organism>
<dbReference type="InterPro" id="IPR020635">
    <property type="entry name" value="Tyr_kinase_cat_dom"/>
</dbReference>
<keyword evidence="2" id="KW-0808">Transferase</keyword>
<proteinExistence type="predicted"/>
<dbReference type="InterPro" id="IPR045272">
    <property type="entry name" value="ANXUR1/2-like"/>
</dbReference>
<gene>
    <name evidence="8" type="ORF">LSAT_V11C400221370</name>
</gene>
<evidence type="ECO:0000256" key="1">
    <source>
        <dbReference type="ARBA" id="ARBA00022527"/>
    </source>
</evidence>
<reference evidence="8 9" key="1">
    <citation type="journal article" date="2017" name="Nat. Commun.">
        <title>Genome assembly with in vitro proximity ligation data and whole-genome triplication in lettuce.</title>
        <authorList>
            <person name="Reyes-Chin-Wo S."/>
            <person name="Wang Z."/>
            <person name="Yang X."/>
            <person name="Kozik A."/>
            <person name="Arikit S."/>
            <person name="Song C."/>
            <person name="Xia L."/>
            <person name="Froenicke L."/>
            <person name="Lavelle D.O."/>
            <person name="Truco M.J."/>
            <person name="Xia R."/>
            <person name="Zhu S."/>
            <person name="Xu C."/>
            <person name="Xu H."/>
            <person name="Xu X."/>
            <person name="Cox K."/>
            <person name="Korf I."/>
            <person name="Meyers B.C."/>
            <person name="Michelmore R.W."/>
        </authorList>
    </citation>
    <scope>NUCLEOTIDE SEQUENCE [LARGE SCALE GENOMIC DNA]</scope>
    <source>
        <strain evidence="9">cv. Salinas</strain>
        <tissue evidence="8">Seedlings</tissue>
    </source>
</reference>
<keyword evidence="1" id="KW-0723">Serine/threonine-protein kinase</keyword>
<feature type="domain" description="Protein kinase" evidence="7">
    <location>
        <begin position="35"/>
        <end position="153"/>
    </location>
</feature>
<dbReference type="InterPro" id="IPR000719">
    <property type="entry name" value="Prot_kinase_dom"/>
</dbReference>
<dbReference type="PROSITE" id="PS00107">
    <property type="entry name" value="PROTEIN_KINASE_ATP"/>
    <property type="match status" value="1"/>
</dbReference>
<dbReference type="InterPro" id="IPR011009">
    <property type="entry name" value="Kinase-like_dom_sf"/>
</dbReference>
<dbReference type="GO" id="GO:0005524">
    <property type="term" value="F:ATP binding"/>
    <property type="evidence" value="ECO:0007669"/>
    <property type="project" value="UniProtKB-UniRule"/>
</dbReference>
<name>A0A9R1VWX1_LACSA</name>
<comment type="caution">
    <text evidence="8">The sequence shown here is derived from an EMBL/GenBank/DDBJ whole genome shotgun (WGS) entry which is preliminary data.</text>
</comment>
<dbReference type="InterPro" id="IPR017441">
    <property type="entry name" value="Protein_kinase_ATP_BS"/>
</dbReference>